<evidence type="ECO:0000256" key="2">
    <source>
        <dbReference type="SAM" id="SignalP"/>
    </source>
</evidence>
<accession>A0A6J0LCY4</accession>
<keyword evidence="1" id="KW-0472">Membrane</keyword>
<feature type="transmembrane region" description="Helical" evidence="1">
    <location>
        <begin position="271"/>
        <end position="297"/>
    </location>
</feature>
<gene>
    <name evidence="4" type="primary">LOC108828495</name>
</gene>
<dbReference type="GO" id="GO:0009506">
    <property type="term" value="C:plasmodesma"/>
    <property type="evidence" value="ECO:0007669"/>
    <property type="project" value="TreeGrafter"/>
</dbReference>
<feature type="transmembrane region" description="Helical" evidence="1">
    <location>
        <begin position="245"/>
        <end position="264"/>
    </location>
</feature>
<dbReference type="GeneID" id="108828495"/>
<reference evidence="4" key="2">
    <citation type="submission" date="2025-08" db="UniProtKB">
        <authorList>
            <consortium name="RefSeq"/>
        </authorList>
    </citation>
    <scope>IDENTIFICATION</scope>
    <source>
        <tissue evidence="4">Leaf</tissue>
    </source>
</reference>
<keyword evidence="1" id="KW-1133">Transmembrane helix</keyword>
<sequence>MLCSRSKTVFILFSFLLVATAISITEKEARSVEEEWGTSVKERFMAEKNGENSSLILAAKRTKRKDPTDNFNLYTGGWNISNTHYWTSVAYTAVPFFVIAGVWFVFFGLSLSLICLCYCCCARQPYGYSRVAYALSLILLLTFTIAAIVGCVFLYTGQGKFHASTTDTLDYVVRQANFTSESLRNVSDYLNAAKKVDVQSIVLPGDVLSSIDNIQGKINSSATTLSVQTMENQDRIQNVLDDMRLALIIIAAVMLFLAFIGFLLSIFGLQCLVYTLVILGWILVTGTFILCGVFLLLHNVVGDTCVAMDQWVLNPTAHTALDDILPCVDNATASETLSQTKDVTYKLVEIVDNIINTMANKNFPPQARPFYYNQSGPLMPLLCNPFNADLSDHQCKPGEVHLNNATEVWKNYTCEYITPGTCSTPGRLTPKLYTQMAAAVNVSYGLNKYGPFLADLRGCNFVRSTFTDIERDHCPGLRRYTQWIYVGLVLVSTAVMLSLVFWVIYARERRHRVYTKDYNAMHSEAPRDKGPQ</sequence>
<dbReference type="KEGG" id="rsz:108828495"/>
<evidence type="ECO:0000313" key="3">
    <source>
        <dbReference type="Proteomes" id="UP000504610"/>
    </source>
</evidence>
<feature type="chain" id="PRO_5026828060" evidence="2">
    <location>
        <begin position="22"/>
        <end position="532"/>
    </location>
</feature>
<dbReference type="AlphaFoldDB" id="A0A6J0LCY4"/>
<protein>
    <submittedName>
        <fullName evidence="4">Uncharacterized protein LOC108828495 isoform X1</fullName>
    </submittedName>
</protein>
<keyword evidence="2" id="KW-0732">Signal</keyword>
<dbReference type="RefSeq" id="XP_018457713.1">
    <property type="nucleotide sequence ID" value="XM_018602211.2"/>
</dbReference>
<feature type="transmembrane region" description="Helical" evidence="1">
    <location>
        <begin position="96"/>
        <end position="119"/>
    </location>
</feature>
<evidence type="ECO:0000313" key="4">
    <source>
        <dbReference type="RefSeq" id="XP_018457713.1"/>
    </source>
</evidence>
<feature type="transmembrane region" description="Helical" evidence="1">
    <location>
        <begin position="131"/>
        <end position="155"/>
    </location>
</feature>
<dbReference type="OrthoDB" id="1937321at2759"/>
<dbReference type="GO" id="GO:0005886">
    <property type="term" value="C:plasma membrane"/>
    <property type="evidence" value="ECO:0007669"/>
    <property type="project" value="TreeGrafter"/>
</dbReference>
<dbReference type="PANTHER" id="PTHR31414:SF28">
    <property type="entry name" value="TRANSMEMBRANE PROTEIN"/>
    <property type="match status" value="1"/>
</dbReference>
<reference evidence="3" key="1">
    <citation type="journal article" date="2019" name="Database">
        <title>The radish genome database (RadishGD): an integrated information resource for radish genomics.</title>
        <authorList>
            <person name="Yu H.J."/>
            <person name="Baek S."/>
            <person name="Lee Y.J."/>
            <person name="Cho A."/>
            <person name="Mun J.H."/>
        </authorList>
    </citation>
    <scope>NUCLEOTIDE SEQUENCE [LARGE SCALE GENOMIC DNA]</scope>
    <source>
        <strain evidence="3">cv. WK10039</strain>
    </source>
</reference>
<proteinExistence type="predicted"/>
<feature type="signal peptide" evidence="2">
    <location>
        <begin position="1"/>
        <end position="21"/>
    </location>
</feature>
<evidence type="ECO:0000256" key="1">
    <source>
        <dbReference type="SAM" id="Phobius"/>
    </source>
</evidence>
<dbReference type="PANTHER" id="PTHR31414">
    <property type="entry name" value="TRANSMEMBRANE PROTEIN DDB_G0292058"/>
    <property type="match status" value="1"/>
</dbReference>
<keyword evidence="1" id="KW-0812">Transmembrane</keyword>
<feature type="transmembrane region" description="Helical" evidence="1">
    <location>
        <begin position="483"/>
        <end position="506"/>
    </location>
</feature>
<organism evidence="3 4">
    <name type="scientific">Raphanus sativus</name>
    <name type="common">Radish</name>
    <name type="synonym">Raphanus raphanistrum var. sativus</name>
    <dbReference type="NCBI Taxonomy" id="3726"/>
    <lineage>
        <taxon>Eukaryota</taxon>
        <taxon>Viridiplantae</taxon>
        <taxon>Streptophyta</taxon>
        <taxon>Embryophyta</taxon>
        <taxon>Tracheophyta</taxon>
        <taxon>Spermatophyta</taxon>
        <taxon>Magnoliopsida</taxon>
        <taxon>eudicotyledons</taxon>
        <taxon>Gunneridae</taxon>
        <taxon>Pentapetalae</taxon>
        <taxon>rosids</taxon>
        <taxon>malvids</taxon>
        <taxon>Brassicales</taxon>
        <taxon>Brassicaceae</taxon>
        <taxon>Brassiceae</taxon>
        <taxon>Raphanus</taxon>
    </lineage>
</organism>
<name>A0A6J0LCY4_RAPSA</name>
<dbReference type="InterPro" id="IPR040283">
    <property type="entry name" value="DDB_G0292058-like"/>
</dbReference>
<keyword evidence="3" id="KW-1185">Reference proteome</keyword>
<dbReference type="Proteomes" id="UP000504610">
    <property type="component" value="Chromosome 9"/>
</dbReference>